<comment type="caution">
    <text evidence="2">The sequence shown here is derived from an EMBL/GenBank/DDBJ whole genome shotgun (WGS) entry which is preliminary data.</text>
</comment>
<keyword evidence="3" id="KW-1185">Reference proteome</keyword>
<evidence type="ECO:0000313" key="3">
    <source>
        <dbReference type="Proteomes" id="UP000266841"/>
    </source>
</evidence>
<feature type="region of interest" description="Disordered" evidence="1">
    <location>
        <begin position="70"/>
        <end position="91"/>
    </location>
</feature>
<evidence type="ECO:0000313" key="2">
    <source>
        <dbReference type="EMBL" id="EJK64334.1"/>
    </source>
</evidence>
<sequence length="363" mass="40327">MKAVTSARLDVIRKERSSGSELIAFGNSHPLYPLKVSKVVFGGRSQARSKCSIVESNEIFAKHSVGTGKITPSNIRSGQGKNRTRRGRGRKAVPYECRRVQSIGCPNMEESVYCYTNWGDDQCDPPQSPEDDGIPICIDDGWEEIDNNGDVSDIVILNEKGEFVLAKISKAHSQSISDLKRRHWRSIRERLPGLLRGKPNILRGQKRGGISSLYACFGFRKDPLSSGKVGEYAYKQSASQATRAELDELVNRLTHNLEKIGGFFLKKMPETNEFKAVREELSIPSVSGEGVSTQFRYGFECELLWTLISDVTFCRPIEQASAGATGPRLTSTTTISLHTCRSYRPKTISTTTFCTTSVSRNTK</sequence>
<dbReference type="Proteomes" id="UP000266841">
    <property type="component" value="Unassembled WGS sequence"/>
</dbReference>
<dbReference type="EMBL" id="AGNL01017371">
    <property type="protein sequence ID" value="EJK64334.1"/>
    <property type="molecule type" value="Genomic_DNA"/>
</dbReference>
<name>K0SH76_THAOC</name>
<proteinExistence type="predicted"/>
<protein>
    <submittedName>
        <fullName evidence="2">Uncharacterized protein</fullName>
    </submittedName>
</protein>
<feature type="compositionally biased region" description="Basic residues" evidence="1">
    <location>
        <begin position="82"/>
        <end position="91"/>
    </location>
</feature>
<accession>K0SH76</accession>
<evidence type="ECO:0000256" key="1">
    <source>
        <dbReference type="SAM" id="MobiDB-lite"/>
    </source>
</evidence>
<dbReference type="AlphaFoldDB" id="K0SH76"/>
<gene>
    <name evidence="2" type="ORF">THAOC_14942</name>
</gene>
<reference evidence="2 3" key="1">
    <citation type="journal article" date="2012" name="Genome Biol.">
        <title>Genome and low-iron response of an oceanic diatom adapted to chronic iron limitation.</title>
        <authorList>
            <person name="Lommer M."/>
            <person name="Specht M."/>
            <person name="Roy A.S."/>
            <person name="Kraemer L."/>
            <person name="Andreson R."/>
            <person name="Gutowska M.A."/>
            <person name="Wolf J."/>
            <person name="Bergner S.V."/>
            <person name="Schilhabel M.B."/>
            <person name="Klostermeier U.C."/>
            <person name="Beiko R.G."/>
            <person name="Rosenstiel P."/>
            <person name="Hippler M."/>
            <person name="Laroche J."/>
        </authorList>
    </citation>
    <scope>NUCLEOTIDE SEQUENCE [LARGE SCALE GENOMIC DNA]</scope>
    <source>
        <strain evidence="2 3">CCMP1005</strain>
    </source>
</reference>
<organism evidence="2 3">
    <name type="scientific">Thalassiosira oceanica</name>
    <name type="common">Marine diatom</name>
    <dbReference type="NCBI Taxonomy" id="159749"/>
    <lineage>
        <taxon>Eukaryota</taxon>
        <taxon>Sar</taxon>
        <taxon>Stramenopiles</taxon>
        <taxon>Ochrophyta</taxon>
        <taxon>Bacillariophyta</taxon>
        <taxon>Coscinodiscophyceae</taxon>
        <taxon>Thalassiosirophycidae</taxon>
        <taxon>Thalassiosirales</taxon>
        <taxon>Thalassiosiraceae</taxon>
        <taxon>Thalassiosira</taxon>
    </lineage>
</organism>